<comment type="similarity">
    <text evidence="1 6">Belongs to the XseB family.</text>
</comment>
<evidence type="ECO:0000313" key="8">
    <source>
        <dbReference type="Proteomes" id="UP000054051"/>
    </source>
</evidence>
<organism evidence="7 8">
    <name type="scientific">Candidatus Glomeribacter gigasporarum BEG34</name>
    <dbReference type="NCBI Taxonomy" id="1070319"/>
    <lineage>
        <taxon>Bacteria</taxon>
        <taxon>Pseudomonadati</taxon>
        <taxon>Pseudomonadota</taxon>
        <taxon>Betaproteobacteria</taxon>
        <taxon>Burkholderiales</taxon>
        <taxon>Burkholderiaceae</taxon>
        <taxon>Candidatus Glomeribacter</taxon>
    </lineage>
</organism>
<dbReference type="Gene3D" id="1.10.287.1040">
    <property type="entry name" value="Exonuclease VII, small subunit"/>
    <property type="match status" value="1"/>
</dbReference>
<comment type="catalytic activity">
    <reaction evidence="6">
        <text>Exonucleolytic cleavage in either 5'- to 3'- or 3'- to 5'-direction to yield nucleoside 5'-phosphates.</text>
        <dbReference type="EC" id="3.1.11.6"/>
    </reaction>
</comment>
<protein>
    <recommendedName>
        <fullName evidence="6">Exodeoxyribonuclease 7 small subunit</fullName>
        <ecNumber evidence="6">3.1.11.6</ecNumber>
    </recommendedName>
    <alternativeName>
        <fullName evidence="6">Exodeoxyribonuclease VII small subunit</fullName>
        <shortName evidence="6">Exonuclease VII small subunit</shortName>
    </alternativeName>
</protein>
<evidence type="ECO:0000256" key="5">
    <source>
        <dbReference type="ARBA" id="ARBA00022839"/>
    </source>
</evidence>
<dbReference type="PANTHER" id="PTHR34137:SF1">
    <property type="entry name" value="EXODEOXYRIBONUCLEASE 7 SMALL SUBUNIT"/>
    <property type="match status" value="1"/>
</dbReference>
<sequence>MRKAQLKDNPALPDATPPLNYEAALAELEALLARMEEGHLSLEDSLAAYRRGTALIAYCRAQLEHVEQQVRALDGEALQAFRADEGALLNSES</sequence>
<name>G2J8L6_9BURK</name>
<comment type="subunit">
    <text evidence="6">Heterooligomer composed of large and small subunits.</text>
</comment>
<dbReference type="NCBIfam" id="NF002141">
    <property type="entry name" value="PRK00977.1-5"/>
    <property type="match status" value="1"/>
</dbReference>
<reference evidence="7 8" key="1">
    <citation type="submission" date="2011-08" db="EMBL/GenBank/DDBJ databases">
        <title>The genome of the obligate endobacterium of an arbuscular mycorrhizal fungus reveals an interphylum network of nutritional interactions.</title>
        <authorList>
            <person name="Ghignone S."/>
            <person name="Salvioli A."/>
            <person name="Anca I."/>
            <person name="Lumini E."/>
            <person name="Ortu G."/>
            <person name="Petiti L."/>
            <person name="Cruveiller S."/>
            <person name="Bianciotto V."/>
            <person name="Piffanelli P."/>
            <person name="Lanfranco L."/>
            <person name="Bonfante P."/>
        </authorList>
    </citation>
    <scope>NUCLEOTIDE SEQUENCE [LARGE SCALE GENOMIC DNA]</scope>
    <source>
        <strain evidence="7 8">BEG34</strain>
    </source>
</reference>
<dbReference type="STRING" id="1070319.CAGGBEG34_200118"/>
<dbReference type="GO" id="GO:0009318">
    <property type="term" value="C:exodeoxyribonuclease VII complex"/>
    <property type="evidence" value="ECO:0007669"/>
    <property type="project" value="UniProtKB-UniRule"/>
</dbReference>
<dbReference type="EC" id="3.1.11.6" evidence="6"/>
<dbReference type="GO" id="GO:0006308">
    <property type="term" value="P:DNA catabolic process"/>
    <property type="evidence" value="ECO:0007669"/>
    <property type="project" value="UniProtKB-UniRule"/>
</dbReference>
<evidence type="ECO:0000256" key="2">
    <source>
        <dbReference type="ARBA" id="ARBA00022490"/>
    </source>
</evidence>
<dbReference type="RefSeq" id="WP_006682352.1">
    <property type="nucleotide sequence ID" value="NZ_CAFB01000037.1"/>
</dbReference>
<dbReference type="EMBL" id="CAFB01000037">
    <property type="protein sequence ID" value="CCD29113.1"/>
    <property type="molecule type" value="Genomic_DNA"/>
</dbReference>
<dbReference type="HAMAP" id="MF_00337">
    <property type="entry name" value="Exonuc_7_S"/>
    <property type="match status" value="1"/>
</dbReference>
<evidence type="ECO:0000256" key="4">
    <source>
        <dbReference type="ARBA" id="ARBA00022801"/>
    </source>
</evidence>
<keyword evidence="3 6" id="KW-0540">Nuclease</keyword>
<gene>
    <name evidence="6 7" type="primary">xseB</name>
    <name evidence="7" type="ORF">CAGGBEG34_200118</name>
</gene>
<dbReference type="PANTHER" id="PTHR34137">
    <property type="entry name" value="EXODEOXYRIBONUCLEASE 7 SMALL SUBUNIT"/>
    <property type="match status" value="1"/>
</dbReference>
<evidence type="ECO:0000256" key="3">
    <source>
        <dbReference type="ARBA" id="ARBA00022722"/>
    </source>
</evidence>
<dbReference type="OrthoDB" id="287668at2"/>
<dbReference type="eggNOG" id="COG1722">
    <property type="taxonomic scope" value="Bacteria"/>
</dbReference>
<accession>G2J8L6</accession>
<dbReference type="Proteomes" id="UP000054051">
    <property type="component" value="Unassembled WGS sequence"/>
</dbReference>
<dbReference type="Pfam" id="PF02609">
    <property type="entry name" value="Exonuc_VII_S"/>
    <property type="match status" value="1"/>
</dbReference>
<keyword evidence="8" id="KW-1185">Reference proteome</keyword>
<comment type="subcellular location">
    <subcellularLocation>
        <location evidence="6">Cytoplasm</location>
    </subcellularLocation>
</comment>
<dbReference type="NCBIfam" id="TIGR01280">
    <property type="entry name" value="xseB"/>
    <property type="match status" value="1"/>
</dbReference>
<dbReference type="InterPro" id="IPR037004">
    <property type="entry name" value="Exonuc_VII_ssu_sf"/>
</dbReference>
<dbReference type="GO" id="GO:0005829">
    <property type="term" value="C:cytosol"/>
    <property type="evidence" value="ECO:0007669"/>
    <property type="project" value="TreeGrafter"/>
</dbReference>
<dbReference type="InterPro" id="IPR003761">
    <property type="entry name" value="Exonuc_VII_S"/>
</dbReference>
<evidence type="ECO:0000256" key="6">
    <source>
        <dbReference type="HAMAP-Rule" id="MF_00337"/>
    </source>
</evidence>
<evidence type="ECO:0000313" key="7">
    <source>
        <dbReference type="EMBL" id="CCD29113.1"/>
    </source>
</evidence>
<keyword evidence="5 6" id="KW-0269">Exonuclease</keyword>
<comment type="function">
    <text evidence="6">Bidirectionally degrades single-stranded DNA into large acid-insoluble oligonucleotides, which are then degraded further into small acid-soluble oligonucleotides.</text>
</comment>
<dbReference type="SUPFAM" id="SSF116842">
    <property type="entry name" value="XseB-like"/>
    <property type="match status" value="1"/>
</dbReference>
<dbReference type="GO" id="GO:0008855">
    <property type="term" value="F:exodeoxyribonuclease VII activity"/>
    <property type="evidence" value="ECO:0007669"/>
    <property type="project" value="UniProtKB-UniRule"/>
</dbReference>
<comment type="caution">
    <text evidence="7">The sequence shown here is derived from an EMBL/GenBank/DDBJ whole genome shotgun (WGS) entry which is preliminary data.</text>
</comment>
<dbReference type="AlphaFoldDB" id="G2J8L6"/>
<proteinExistence type="inferred from homology"/>
<keyword evidence="2 6" id="KW-0963">Cytoplasm</keyword>
<keyword evidence="4 6" id="KW-0378">Hydrolase</keyword>
<evidence type="ECO:0000256" key="1">
    <source>
        <dbReference type="ARBA" id="ARBA00009998"/>
    </source>
</evidence>